<proteinExistence type="predicted"/>
<feature type="compositionally biased region" description="Gly residues" evidence="1">
    <location>
        <begin position="34"/>
        <end position="43"/>
    </location>
</feature>
<dbReference type="Proteomes" id="UP000588647">
    <property type="component" value="Unassembled WGS sequence"/>
</dbReference>
<organism evidence="3 4">
    <name type="scientific">Aurantimonas endophytica</name>
    <dbReference type="NCBI Taxonomy" id="1522175"/>
    <lineage>
        <taxon>Bacteria</taxon>
        <taxon>Pseudomonadati</taxon>
        <taxon>Pseudomonadota</taxon>
        <taxon>Alphaproteobacteria</taxon>
        <taxon>Hyphomicrobiales</taxon>
        <taxon>Aurantimonadaceae</taxon>
        <taxon>Aurantimonas</taxon>
    </lineage>
</organism>
<gene>
    <name evidence="3" type="ORF">GGR03_001411</name>
</gene>
<evidence type="ECO:0000256" key="1">
    <source>
        <dbReference type="SAM" id="MobiDB-lite"/>
    </source>
</evidence>
<feature type="signal peptide" evidence="2">
    <location>
        <begin position="1"/>
        <end position="20"/>
    </location>
</feature>
<keyword evidence="4" id="KW-1185">Reference proteome</keyword>
<feature type="region of interest" description="Disordered" evidence="1">
    <location>
        <begin position="26"/>
        <end position="68"/>
    </location>
</feature>
<protein>
    <submittedName>
        <fullName evidence="3">Uncharacterized protein</fullName>
    </submittedName>
</protein>
<dbReference type="AlphaFoldDB" id="A0A7W6HBY5"/>
<reference evidence="3 4" key="1">
    <citation type="submission" date="2020-08" db="EMBL/GenBank/DDBJ databases">
        <title>Genomic Encyclopedia of Type Strains, Phase IV (KMG-IV): sequencing the most valuable type-strain genomes for metagenomic binning, comparative biology and taxonomic classification.</title>
        <authorList>
            <person name="Goeker M."/>
        </authorList>
    </citation>
    <scope>NUCLEOTIDE SEQUENCE [LARGE SCALE GENOMIC DNA]</scope>
    <source>
        <strain evidence="3 4">DSM 103570</strain>
    </source>
</reference>
<comment type="caution">
    <text evidence="3">The sequence shown here is derived from an EMBL/GenBank/DDBJ whole genome shotgun (WGS) entry which is preliminary data.</text>
</comment>
<evidence type="ECO:0000313" key="4">
    <source>
        <dbReference type="Proteomes" id="UP000588647"/>
    </source>
</evidence>
<sequence length="68" mass="6512">MTLRPLALTALLLAAGLGLAACDEPAVQPSEVGSGDGPTGGDGSANPAVDTSGDPDAEGVVPAEQDPQ</sequence>
<dbReference type="RefSeq" id="WP_183206824.1">
    <property type="nucleotide sequence ID" value="NZ_JAAAMM010000001.1"/>
</dbReference>
<evidence type="ECO:0000313" key="3">
    <source>
        <dbReference type="EMBL" id="MBB4002364.1"/>
    </source>
</evidence>
<name>A0A7W6HBY5_9HYPH</name>
<dbReference type="EMBL" id="JACIEM010000001">
    <property type="protein sequence ID" value="MBB4002364.1"/>
    <property type="molecule type" value="Genomic_DNA"/>
</dbReference>
<feature type="chain" id="PRO_5031396279" evidence="2">
    <location>
        <begin position="21"/>
        <end position="68"/>
    </location>
</feature>
<dbReference type="PROSITE" id="PS51257">
    <property type="entry name" value="PROKAR_LIPOPROTEIN"/>
    <property type="match status" value="1"/>
</dbReference>
<evidence type="ECO:0000256" key="2">
    <source>
        <dbReference type="SAM" id="SignalP"/>
    </source>
</evidence>
<accession>A0A7W6HBY5</accession>
<keyword evidence="2" id="KW-0732">Signal</keyword>